<proteinExistence type="predicted"/>
<feature type="transmembrane region" description="Helical" evidence="6">
    <location>
        <begin position="221"/>
        <end position="238"/>
    </location>
</feature>
<organism evidence="8 9">
    <name type="scientific">Lacibacter sediminis</name>
    <dbReference type="NCBI Taxonomy" id="2760713"/>
    <lineage>
        <taxon>Bacteria</taxon>
        <taxon>Pseudomonadati</taxon>
        <taxon>Bacteroidota</taxon>
        <taxon>Chitinophagia</taxon>
        <taxon>Chitinophagales</taxon>
        <taxon>Chitinophagaceae</taxon>
        <taxon>Lacibacter</taxon>
    </lineage>
</organism>
<evidence type="ECO:0000256" key="4">
    <source>
        <dbReference type="ARBA" id="ARBA00022989"/>
    </source>
</evidence>
<evidence type="ECO:0000256" key="6">
    <source>
        <dbReference type="SAM" id="Phobius"/>
    </source>
</evidence>
<dbReference type="InterPro" id="IPR004869">
    <property type="entry name" value="MMPL_dom"/>
</dbReference>
<feature type="domain" description="SSD" evidence="7">
    <location>
        <begin position="247"/>
        <end position="370"/>
    </location>
</feature>
<reference evidence="9" key="1">
    <citation type="submission" date="2020-08" db="EMBL/GenBank/DDBJ databases">
        <title>Lacibacter sp. S13-6-6 genome sequencing.</title>
        <authorList>
            <person name="Jin L."/>
        </authorList>
    </citation>
    <scope>NUCLEOTIDE SEQUENCE [LARGE SCALE GENOMIC DNA]</scope>
    <source>
        <strain evidence="9">S13-6-6</strain>
    </source>
</reference>
<dbReference type="AlphaFoldDB" id="A0A7G5XF71"/>
<dbReference type="InterPro" id="IPR000731">
    <property type="entry name" value="SSD"/>
</dbReference>
<feature type="transmembrane region" description="Helical" evidence="6">
    <location>
        <begin position="742"/>
        <end position="761"/>
    </location>
</feature>
<feature type="transmembrane region" description="Helical" evidence="6">
    <location>
        <begin position="348"/>
        <end position="371"/>
    </location>
</feature>
<feature type="transmembrane region" description="Helical" evidence="6">
    <location>
        <begin position="12"/>
        <end position="32"/>
    </location>
</feature>
<feature type="transmembrane region" description="Helical" evidence="6">
    <location>
        <begin position="404"/>
        <end position="423"/>
    </location>
</feature>
<keyword evidence="3 6" id="KW-0812">Transmembrane</keyword>
<dbReference type="RefSeq" id="WP_182802386.1">
    <property type="nucleotide sequence ID" value="NZ_CP060007.1"/>
</dbReference>
<evidence type="ECO:0000313" key="9">
    <source>
        <dbReference type="Proteomes" id="UP000515344"/>
    </source>
</evidence>
<dbReference type="Gene3D" id="1.20.1640.10">
    <property type="entry name" value="Multidrug efflux transporter AcrB transmembrane domain"/>
    <property type="match status" value="2"/>
</dbReference>
<gene>
    <name evidence="8" type="ORF">H4075_18945</name>
</gene>
<evidence type="ECO:0000256" key="3">
    <source>
        <dbReference type="ARBA" id="ARBA00022692"/>
    </source>
</evidence>
<feature type="transmembrane region" description="Helical" evidence="6">
    <location>
        <begin position="694"/>
        <end position="714"/>
    </location>
</feature>
<feature type="domain" description="SSD" evidence="7">
    <location>
        <begin position="666"/>
        <end position="792"/>
    </location>
</feature>
<evidence type="ECO:0000256" key="1">
    <source>
        <dbReference type="ARBA" id="ARBA00004651"/>
    </source>
</evidence>
<dbReference type="PANTHER" id="PTHR33406">
    <property type="entry name" value="MEMBRANE PROTEIN MJ1562-RELATED"/>
    <property type="match status" value="1"/>
</dbReference>
<feature type="transmembrane region" description="Helical" evidence="6">
    <location>
        <begin position="274"/>
        <end position="292"/>
    </location>
</feature>
<feature type="transmembrane region" description="Helical" evidence="6">
    <location>
        <begin position="666"/>
        <end position="688"/>
    </location>
</feature>
<dbReference type="EMBL" id="CP060007">
    <property type="protein sequence ID" value="QNA44124.1"/>
    <property type="molecule type" value="Genomic_DNA"/>
</dbReference>
<feature type="transmembrane region" description="Helical" evidence="6">
    <location>
        <begin position="312"/>
        <end position="336"/>
    </location>
</feature>
<keyword evidence="9" id="KW-1185">Reference proteome</keyword>
<name>A0A7G5XF71_9BACT</name>
<keyword evidence="2" id="KW-1003">Cell membrane</keyword>
<dbReference type="Proteomes" id="UP000515344">
    <property type="component" value="Chromosome"/>
</dbReference>
<protein>
    <submittedName>
        <fullName evidence="8">MMPL family transporter</fullName>
    </submittedName>
</protein>
<dbReference type="GO" id="GO:0005886">
    <property type="term" value="C:plasma membrane"/>
    <property type="evidence" value="ECO:0007669"/>
    <property type="project" value="UniProtKB-SubCell"/>
</dbReference>
<dbReference type="KEGG" id="lacs:H4075_18945"/>
<sequence>MWYKLGKWVLRNRLPLIITVLLSTAVMTFFASKVQRSYDFAKAIPLDHPKYLEYEAFKQKFGEDGSLLVVGFQKNDLFQLGFFQSFTSLQKEMKKVTGVEDVLSISAAVNLVKDSATEKLKTTLIFPDTIQTQEQLDSSKQILFNLPFYKGLFYNPDSNVYMIAVRLNKEVLNSKKRNASVDGIVKLVTAFEEKQKVTMHLSGLPHVRTVMSTRIAEEMQFFLLGSVLLSALILLIFFRSFSAMWLSMAVVVIGVIWSLATIVFFGYKITILNALIPPLMVVIGIPNCIYFLNKFHTEYKKTGDKHQSLVNMIGRMGIVTLFCNIAAAIGFAVFALTKSQILREFGIVAGINIMVLFVISFTLIPIVLSYLPAPKQRHVRYLENERLNRWLMRIENWVFNHPKYIYTATAVLIIVSVLGVMRLKSVGYIVDDLPQNDKLYVDLKFFEKHFSGVMPLEIVVDTKRKQGVTRSIKSLTNIDSLVYYLQSRPEIGKALAVTEGLKFARQAYYDSDSNMYTVPNEFDLAFLAPYLRMKGDSSNKNNNFVKLVANFMDSTQQKARISVNMADVGSDSLPKILAAVQQKAEELFNGDSLTYALMINKGEVKPADIDSSKLKRTADIQLTGTSIIFVEGSRFIINGLKESIFWAFLLIAICMLYLFRSFRILICSLIPNIVPLVITAGVMGWVGIPLKPSTVLVFSVALGIAIDVTIRFLINYKQELPLHKHDVQETVKQTIRQTGISIIYTSLVLVAGFIIFCFSGFGGTKALGWLTSLTLLVAMITNLVLLPVLLITTSKKRTYRS</sequence>
<evidence type="ECO:0000259" key="7">
    <source>
        <dbReference type="PROSITE" id="PS50156"/>
    </source>
</evidence>
<feature type="transmembrane region" description="Helical" evidence="6">
    <location>
        <begin position="244"/>
        <end position="267"/>
    </location>
</feature>
<evidence type="ECO:0000256" key="2">
    <source>
        <dbReference type="ARBA" id="ARBA00022475"/>
    </source>
</evidence>
<dbReference type="PROSITE" id="PS50156">
    <property type="entry name" value="SSD"/>
    <property type="match status" value="2"/>
</dbReference>
<comment type="subcellular location">
    <subcellularLocation>
        <location evidence="1">Cell membrane</location>
        <topology evidence="1">Multi-pass membrane protein</topology>
    </subcellularLocation>
</comment>
<keyword evidence="5 6" id="KW-0472">Membrane</keyword>
<feature type="transmembrane region" description="Helical" evidence="6">
    <location>
        <begin position="643"/>
        <end position="659"/>
    </location>
</feature>
<feature type="transmembrane region" description="Helical" evidence="6">
    <location>
        <begin position="767"/>
        <end position="791"/>
    </location>
</feature>
<dbReference type="Pfam" id="PF03176">
    <property type="entry name" value="MMPL"/>
    <property type="match status" value="2"/>
</dbReference>
<dbReference type="InterPro" id="IPR050545">
    <property type="entry name" value="Mycobact_MmpL"/>
</dbReference>
<dbReference type="PANTHER" id="PTHR33406:SF12">
    <property type="entry name" value="BLR2997 PROTEIN"/>
    <property type="match status" value="1"/>
</dbReference>
<keyword evidence="4 6" id="KW-1133">Transmembrane helix</keyword>
<accession>A0A7G5XF71</accession>
<evidence type="ECO:0000256" key="5">
    <source>
        <dbReference type="ARBA" id="ARBA00023136"/>
    </source>
</evidence>
<evidence type="ECO:0000313" key="8">
    <source>
        <dbReference type="EMBL" id="QNA44124.1"/>
    </source>
</evidence>
<dbReference type="SUPFAM" id="SSF82866">
    <property type="entry name" value="Multidrug efflux transporter AcrB transmembrane domain"/>
    <property type="match status" value="2"/>
</dbReference>